<gene>
    <name evidence="1" type="ORF">TI39_contig4229g00005</name>
</gene>
<evidence type="ECO:0000313" key="2">
    <source>
        <dbReference type="Proteomes" id="UP000033647"/>
    </source>
</evidence>
<reference evidence="1 2" key="1">
    <citation type="submission" date="2015-03" db="EMBL/GenBank/DDBJ databases">
        <title>RNA-seq based gene annotation and comparative genomics of four Zymoseptoria species reveal species-specific pathogenicity related genes and transposable element activity.</title>
        <authorList>
            <person name="Grandaubert J."/>
            <person name="Bhattacharyya A."/>
            <person name="Stukenbrock E.H."/>
        </authorList>
    </citation>
    <scope>NUCLEOTIDE SEQUENCE [LARGE SCALE GENOMIC DNA]</scope>
    <source>
        <strain evidence="1 2">Zb18110</strain>
    </source>
</reference>
<name>A0A0F4GCT1_9PEZI</name>
<dbReference type="Proteomes" id="UP000033647">
    <property type="component" value="Unassembled WGS sequence"/>
</dbReference>
<evidence type="ECO:0000313" key="1">
    <source>
        <dbReference type="EMBL" id="KJX93985.1"/>
    </source>
</evidence>
<accession>A0A0F4GCT1</accession>
<dbReference type="EMBL" id="LAFY01004188">
    <property type="protein sequence ID" value="KJX93985.1"/>
    <property type="molecule type" value="Genomic_DNA"/>
</dbReference>
<proteinExistence type="predicted"/>
<comment type="caution">
    <text evidence="1">The sequence shown here is derived from an EMBL/GenBank/DDBJ whole genome shotgun (WGS) entry which is preliminary data.</text>
</comment>
<sequence length="119" mass="13377">MLVTSDLSARVLIVILLPTKGSVLKTLAAMPNLQKITFMEVKFRKAICVVLPCDAEYVFFRCYSNYDCLSHEAKTRVPRHKIDLVGFAKVIKFVAALPDNMLETEVVSRSISSWFLHAG</sequence>
<dbReference type="AlphaFoldDB" id="A0A0F4GCT1"/>
<protein>
    <submittedName>
        <fullName evidence="1">Uncharacterized protein</fullName>
    </submittedName>
</protein>
<keyword evidence="2" id="KW-1185">Reference proteome</keyword>
<organism evidence="1 2">
    <name type="scientific">Zymoseptoria brevis</name>
    <dbReference type="NCBI Taxonomy" id="1047168"/>
    <lineage>
        <taxon>Eukaryota</taxon>
        <taxon>Fungi</taxon>
        <taxon>Dikarya</taxon>
        <taxon>Ascomycota</taxon>
        <taxon>Pezizomycotina</taxon>
        <taxon>Dothideomycetes</taxon>
        <taxon>Dothideomycetidae</taxon>
        <taxon>Mycosphaerellales</taxon>
        <taxon>Mycosphaerellaceae</taxon>
        <taxon>Zymoseptoria</taxon>
    </lineage>
</organism>